<dbReference type="GO" id="GO:0005524">
    <property type="term" value="F:ATP binding"/>
    <property type="evidence" value="ECO:0007669"/>
    <property type="project" value="UniProtKB-KW"/>
</dbReference>
<evidence type="ECO:0000256" key="2">
    <source>
        <dbReference type="ARBA" id="ARBA00022840"/>
    </source>
</evidence>
<dbReference type="OrthoDB" id="9778383at2"/>
<evidence type="ECO:0000259" key="3">
    <source>
        <dbReference type="Pfam" id="PF00501"/>
    </source>
</evidence>
<feature type="domain" description="AMP-dependent synthetase/ligase" evidence="3">
    <location>
        <begin position="25"/>
        <end position="392"/>
    </location>
</feature>
<dbReference type="Gene3D" id="3.40.50.12780">
    <property type="entry name" value="N-terminal domain of ligase-like"/>
    <property type="match status" value="1"/>
</dbReference>
<keyword evidence="5" id="KW-1185">Reference proteome</keyword>
<dbReference type="InterPro" id="IPR000873">
    <property type="entry name" value="AMP-dep_synth/lig_dom"/>
</dbReference>
<dbReference type="SUPFAM" id="SSF56801">
    <property type="entry name" value="Acetyl-CoA synthetase-like"/>
    <property type="match status" value="1"/>
</dbReference>
<reference evidence="4 5" key="1">
    <citation type="submission" date="2017-04" db="EMBL/GenBank/DDBJ databases">
        <authorList>
            <person name="Afonso C.L."/>
            <person name="Miller P.J."/>
            <person name="Scott M.A."/>
            <person name="Spackman E."/>
            <person name="Goraichik I."/>
            <person name="Dimitrov K.M."/>
            <person name="Suarez D.L."/>
            <person name="Swayne D.E."/>
        </authorList>
    </citation>
    <scope>NUCLEOTIDE SEQUENCE [LARGE SCALE GENOMIC DNA]</scope>
    <source>
        <strain evidence="4 5">DSM 26133</strain>
    </source>
</reference>
<name>A0A1W2GC88_REIFA</name>
<dbReference type="STRING" id="692418.SAMN04488029_1859"/>
<keyword evidence="2" id="KW-0067">ATP-binding</keyword>
<evidence type="ECO:0000313" key="4">
    <source>
        <dbReference type="EMBL" id="SMD34134.1"/>
    </source>
</evidence>
<dbReference type="Proteomes" id="UP000192472">
    <property type="component" value="Unassembled WGS sequence"/>
</dbReference>
<dbReference type="RefSeq" id="WP_084373193.1">
    <property type="nucleotide sequence ID" value="NZ_FWYF01000002.1"/>
</dbReference>
<organism evidence="4 5">
    <name type="scientific">Reichenbachiella faecimaris</name>
    <dbReference type="NCBI Taxonomy" id="692418"/>
    <lineage>
        <taxon>Bacteria</taxon>
        <taxon>Pseudomonadati</taxon>
        <taxon>Bacteroidota</taxon>
        <taxon>Cytophagia</taxon>
        <taxon>Cytophagales</taxon>
        <taxon>Reichenbachiellaceae</taxon>
        <taxon>Reichenbachiella</taxon>
    </lineage>
</organism>
<dbReference type="EMBL" id="FWYF01000002">
    <property type="protein sequence ID" value="SMD34134.1"/>
    <property type="molecule type" value="Genomic_DNA"/>
</dbReference>
<accession>A0A1W2GC88</accession>
<dbReference type="InterPro" id="IPR042099">
    <property type="entry name" value="ANL_N_sf"/>
</dbReference>
<dbReference type="PROSITE" id="PS00455">
    <property type="entry name" value="AMP_BINDING"/>
    <property type="match status" value="1"/>
</dbReference>
<evidence type="ECO:0000256" key="1">
    <source>
        <dbReference type="ARBA" id="ARBA00022741"/>
    </source>
</evidence>
<dbReference type="AlphaFoldDB" id="A0A1W2GC88"/>
<proteinExistence type="predicted"/>
<dbReference type="Pfam" id="PF00501">
    <property type="entry name" value="AMP-binding"/>
    <property type="match status" value="1"/>
</dbReference>
<gene>
    <name evidence="4" type="ORF">SAMN04488029_1859</name>
</gene>
<sequence length="560" mass="62968">MNEKLDIDNLPTLTEMLYYWEREKPEGIFLKQPFGNQWINFSWAESVGQIRRMANYLSELHLPPLSKIALVSKNCAHWILADQAITMAGHVVVPIYPTLTAPQLNEILVHSDSQIIFTGKLDDWEGMKEGVPSDMKGIALPLSSEKNYANWDEIIENTSPITDDPVPNPEHLVAILYTSGTTGTPKGVMLKHKNYQLAGRAIEKVIEVISKPHVLFSYLPLCHVGERMAVESTSIYSGGTISFVESIDTFAQNLQDTRPTIFFGVPRIWSKFQLGVLEKLPQNKLNLLLKIPFLGNFIKNKIKKGLGLDRAEIVITTAAPCPKALLDWYDKIDIPLLELYGMTENHGVCTIMPVEKTKIGSVGKAYPDAELMIDKETGEIKMKADWMMAGYYKEPNLTAQVLANGYLHTGDIGELDEEGYLFITGRLKDTFKTAKGKFVVPGPIEWGFALNNDVEQICVLGRNLPQPIALVVLSEIGMRKSPEQLLTSLTNTIGDIVEDLVSYEKLKKAIIVQEPWSVENGTLTPTMKIKRNILEKRYVNKLEAWYNQPETVIWEQIPIV</sequence>
<keyword evidence="1" id="KW-0547">Nucleotide-binding</keyword>
<dbReference type="PANTHER" id="PTHR43272:SF33">
    <property type="entry name" value="AMP-BINDING DOMAIN-CONTAINING PROTEIN-RELATED"/>
    <property type="match status" value="1"/>
</dbReference>
<dbReference type="InterPro" id="IPR020845">
    <property type="entry name" value="AMP-binding_CS"/>
</dbReference>
<dbReference type="PANTHER" id="PTHR43272">
    <property type="entry name" value="LONG-CHAIN-FATTY-ACID--COA LIGASE"/>
    <property type="match status" value="1"/>
</dbReference>
<dbReference type="GO" id="GO:0004467">
    <property type="term" value="F:long-chain fatty acid-CoA ligase activity"/>
    <property type="evidence" value="ECO:0007669"/>
    <property type="project" value="TreeGrafter"/>
</dbReference>
<protein>
    <submittedName>
        <fullName evidence="4">AMP-binding enzyme</fullName>
    </submittedName>
</protein>
<dbReference type="GO" id="GO:0016020">
    <property type="term" value="C:membrane"/>
    <property type="evidence" value="ECO:0007669"/>
    <property type="project" value="TreeGrafter"/>
</dbReference>
<dbReference type="Pfam" id="PF23562">
    <property type="entry name" value="AMP-binding_C_3"/>
    <property type="match status" value="1"/>
</dbReference>
<evidence type="ECO:0000313" key="5">
    <source>
        <dbReference type="Proteomes" id="UP000192472"/>
    </source>
</evidence>